<evidence type="ECO:0000313" key="7">
    <source>
        <dbReference type="Proteomes" id="UP000253831"/>
    </source>
</evidence>
<keyword evidence="4" id="KW-0472">Membrane</keyword>
<dbReference type="Pfam" id="PF04228">
    <property type="entry name" value="Zn_peptidase"/>
    <property type="match status" value="1"/>
</dbReference>
<protein>
    <submittedName>
        <fullName evidence="6">Uncharacterized protein</fullName>
    </submittedName>
</protein>
<dbReference type="Proteomes" id="UP000253831">
    <property type="component" value="Unassembled WGS sequence"/>
</dbReference>
<reference evidence="6 7" key="1">
    <citation type="submission" date="2018-05" db="EMBL/GenBank/DDBJ databases">
        <title>Integrated omic analyses show evidence that a Ca. Accumulibacter phosphatis strain performs denitrification under micro-aerobic conditions.</title>
        <authorList>
            <person name="Camejo P.Y."/>
            <person name="Katherine M.D."/>
            <person name="Daniel N.R."/>
        </authorList>
    </citation>
    <scope>NUCLEOTIDE SEQUENCE [LARGE SCALE GENOMIC DNA]</scope>
    <source>
        <strain evidence="6">UW-LDO-IC</strain>
    </source>
</reference>
<feature type="region of interest" description="Disordered" evidence="5">
    <location>
        <begin position="1"/>
        <end position="37"/>
    </location>
</feature>
<dbReference type="PANTHER" id="PTHR30168">
    <property type="entry name" value="PUTATIVE MEMBRANE PROTEIN YPFJ"/>
    <property type="match status" value="1"/>
</dbReference>
<accession>A0A369XS83</accession>
<dbReference type="InterPro" id="IPR007343">
    <property type="entry name" value="Uncharacterised_pept_Zn_put"/>
</dbReference>
<dbReference type="EMBL" id="QPGA01000001">
    <property type="protein sequence ID" value="RDE52270.1"/>
    <property type="molecule type" value="Genomic_DNA"/>
</dbReference>
<proteinExistence type="predicted"/>
<keyword evidence="3" id="KW-1133">Transmembrane helix</keyword>
<keyword evidence="2" id="KW-0812">Transmembrane</keyword>
<evidence type="ECO:0000256" key="4">
    <source>
        <dbReference type="ARBA" id="ARBA00023136"/>
    </source>
</evidence>
<dbReference type="AlphaFoldDB" id="A0A369XS83"/>
<evidence type="ECO:0000256" key="3">
    <source>
        <dbReference type="ARBA" id="ARBA00022989"/>
    </source>
</evidence>
<comment type="caution">
    <text evidence="6">The sequence shown here is derived from an EMBL/GenBank/DDBJ whole genome shotgun (WGS) entry which is preliminary data.</text>
</comment>
<evidence type="ECO:0000256" key="2">
    <source>
        <dbReference type="ARBA" id="ARBA00022692"/>
    </source>
</evidence>
<organism evidence="6 7">
    <name type="scientific">Candidatus Accumulibacter meliphilus</name>
    <dbReference type="NCBI Taxonomy" id="2211374"/>
    <lineage>
        <taxon>Bacteria</taxon>
        <taxon>Pseudomonadati</taxon>
        <taxon>Pseudomonadota</taxon>
        <taxon>Betaproteobacteria</taxon>
        <taxon>Candidatus Accumulibacter</taxon>
    </lineage>
</organism>
<comment type="subcellular location">
    <subcellularLocation>
        <location evidence="1">Membrane</location>
        <topology evidence="1">Single-pass membrane protein</topology>
    </subcellularLocation>
</comment>
<sequence>MRRGNQSESRNVEDHRAIGDDRLQRQTQGRVVAESFAHGTSSQRVRWFKRGLDSGGRNIRQCDSFSPKSL</sequence>
<feature type="compositionally biased region" description="Basic and acidic residues" evidence="5">
    <location>
        <begin position="10"/>
        <end position="24"/>
    </location>
</feature>
<evidence type="ECO:0000256" key="5">
    <source>
        <dbReference type="SAM" id="MobiDB-lite"/>
    </source>
</evidence>
<dbReference type="GO" id="GO:0016020">
    <property type="term" value="C:membrane"/>
    <property type="evidence" value="ECO:0007669"/>
    <property type="project" value="UniProtKB-SubCell"/>
</dbReference>
<dbReference type="PANTHER" id="PTHR30168:SF0">
    <property type="entry name" value="INNER MEMBRANE PROTEIN"/>
    <property type="match status" value="1"/>
</dbReference>
<evidence type="ECO:0000256" key="1">
    <source>
        <dbReference type="ARBA" id="ARBA00004167"/>
    </source>
</evidence>
<name>A0A369XS83_9PROT</name>
<gene>
    <name evidence="6" type="ORF">DVS81_00405</name>
</gene>
<evidence type="ECO:0000313" key="6">
    <source>
        <dbReference type="EMBL" id="RDE52270.1"/>
    </source>
</evidence>